<comment type="cofactor">
    <cofactor evidence="2">
        <name>pyridoxal 5'-phosphate</name>
        <dbReference type="ChEBI" id="CHEBI:597326"/>
    </cofactor>
</comment>
<evidence type="ECO:0000256" key="5">
    <source>
        <dbReference type="ARBA" id="ARBA00012876"/>
    </source>
</evidence>
<protein>
    <recommendedName>
        <fullName evidence="12">(S)-3-amino-2-methylpropionate transaminase</fullName>
        <ecNumber evidence="6">2.6.1.19</ecNumber>
        <ecNumber evidence="5">2.6.1.22</ecNumber>
    </recommendedName>
    <alternativeName>
        <fullName evidence="13">GABA aminotransferase</fullName>
    </alternativeName>
    <alternativeName>
        <fullName evidence="11">Gamma-amino-N-butyrate transaminase</fullName>
    </alternativeName>
    <alternativeName>
        <fullName evidence="15">Glutamate:succinic semialdehyde transaminase</fullName>
    </alternativeName>
    <alternativeName>
        <fullName evidence="10">L-AIBAT</fullName>
    </alternativeName>
</protein>
<name>A0A0H3J7Q0_CLOPA</name>
<organism evidence="17 20">
    <name type="scientific">Clostridium pasteurianum DSM 525 = ATCC 6013</name>
    <dbReference type="NCBI Taxonomy" id="1262449"/>
    <lineage>
        <taxon>Bacteria</taxon>
        <taxon>Bacillati</taxon>
        <taxon>Bacillota</taxon>
        <taxon>Clostridia</taxon>
        <taxon>Eubacteriales</taxon>
        <taxon>Clostridiaceae</taxon>
        <taxon>Clostridium</taxon>
    </lineage>
</organism>
<evidence type="ECO:0000256" key="15">
    <source>
        <dbReference type="ARBA" id="ARBA00050054"/>
    </source>
</evidence>
<dbReference type="PATRIC" id="fig|1262449.7.peg.3939"/>
<dbReference type="EMBL" id="JPGY02000001">
    <property type="protein sequence ID" value="KRU14046.1"/>
    <property type="molecule type" value="Genomic_DNA"/>
</dbReference>
<dbReference type="InterPro" id="IPR049704">
    <property type="entry name" value="Aminotrans_3_PPA_site"/>
</dbReference>
<comment type="similarity">
    <text evidence="4 16">Belongs to the class-III pyridoxal-phosphate-dependent aminotransferase family.</text>
</comment>
<evidence type="ECO:0000256" key="16">
    <source>
        <dbReference type="RuleBase" id="RU003560"/>
    </source>
</evidence>
<evidence type="ECO:0000256" key="6">
    <source>
        <dbReference type="ARBA" id="ARBA00012912"/>
    </source>
</evidence>
<dbReference type="GO" id="GO:0042802">
    <property type="term" value="F:identical protein binding"/>
    <property type="evidence" value="ECO:0007669"/>
    <property type="project" value="TreeGrafter"/>
</dbReference>
<dbReference type="AlphaFoldDB" id="A0A0H3J7Q0"/>
<accession>A0A0H3J7Q0</accession>
<evidence type="ECO:0000256" key="11">
    <source>
        <dbReference type="ARBA" id="ARBA00030204"/>
    </source>
</evidence>
<evidence type="ECO:0000256" key="10">
    <source>
        <dbReference type="ARBA" id="ARBA00029760"/>
    </source>
</evidence>
<reference evidence="17 20" key="1">
    <citation type="journal article" date="2015" name="Genome Announc.">
        <title>Complete Genome Sequence of the Nitrogen-Fixing and Solvent-Producing Clostridium pasteurianum DSM 525.</title>
        <authorList>
            <person name="Poehlein A."/>
            <person name="Grosse-Honebrink A."/>
            <person name="Zhang Y."/>
            <person name="Minton N.P."/>
            <person name="Daniel R."/>
        </authorList>
    </citation>
    <scope>NUCLEOTIDE SEQUENCE [LARGE SCALE GENOMIC DNA]</scope>
    <source>
        <strain evidence="17">DSM 525</strain>
        <strain evidence="20">DSM 525 / ATCC 6013</strain>
    </source>
</reference>
<dbReference type="KEGG" id="cpae:CPAST_c39030"/>
<reference evidence="18" key="2">
    <citation type="submission" date="2015-10" db="EMBL/GenBank/DDBJ databases">
        <title>Improved Draft Genome Sequence of Clostridium pasteurianum Strain ATCC 6013 (DSM 525) Using a Hybrid Next-Generation Sequencing Approach.</title>
        <authorList>
            <person name="Pyne M.E."/>
            <person name="Utturkar S.M."/>
            <person name="Brown S.D."/>
            <person name="Moo-Young M."/>
            <person name="Chung D.A."/>
            <person name="Chou P.C."/>
        </authorList>
    </citation>
    <scope>NUCLEOTIDE SEQUENCE</scope>
    <source>
        <strain evidence="18">ATCC 6013</strain>
    </source>
</reference>
<evidence type="ECO:0000313" key="19">
    <source>
        <dbReference type="Proteomes" id="UP000028042"/>
    </source>
</evidence>
<dbReference type="InterPro" id="IPR050103">
    <property type="entry name" value="Class-III_PLP-dep_AT"/>
</dbReference>
<keyword evidence="9 16" id="KW-0663">Pyridoxal phosphate</keyword>
<dbReference type="InterPro" id="IPR015424">
    <property type="entry name" value="PyrdxlP-dep_Trfase"/>
</dbReference>
<evidence type="ECO:0000256" key="2">
    <source>
        <dbReference type="ARBA" id="ARBA00001933"/>
    </source>
</evidence>
<dbReference type="PANTHER" id="PTHR11986">
    <property type="entry name" value="AMINOTRANSFERASE CLASS III"/>
    <property type="match status" value="1"/>
</dbReference>
<evidence type="ECO:0000256" key="7">
    <source>
        <dbReference type="ARBA" id="ARBA00022576"/>
    </source>
</evidence>
<dbReference type="PANTHER" id="PTHR11986:SF58">
    <property type="entry name" value="LEUCINE_METHIONINE RACEMASE"/>
    <property type="match status" value="1"/>
</dbReference>
<dbReference type="GO" id="GO:0034386">
    <property type="term" value="F:4-aminobutyrate:2-oxoglutarate transaminase activity"/>
    <property type="evidence" value="ECO:0007669"/>
    <property type="project" value="UniProtKB-EC"/>
</dbReference>
<dbReference type="FunFam" id="3.40.640.10:FF:000013">
    <property type="entry name" value="4-aminobutyrate aminotransferase"/>
    <property type="match status" value="1"/>
</dbReference>
<gene>
    <name evidence="17" type="primary">puuE</name>
    <name evidence="17" type="ORF">CLPA_c39030</name>
    <name evidence="18" type="ORF">CP6013_03302</name>
</gene>
<keyword evidence="8 17" id="KW-0808">Transferase</keyword>
<evidence type="ECO:0000313" key="18">
    <source>
        <dbReference type="EMBL" id="KRU14046.1"/>
    </source>
</evidence>
<sequence>MLRTELPRIITETVPGPKAHVVIRERKENIPNAIKCLYPVVIKRGEDAMIEDVDGNHFLDWIGGVGVLNIGFSHPEIIEAVKVQSEKYFHGMANVVTHEGYVELAKKMNEIVPVKGEKKKTYFANSGAEADENAVKVAKSYTKRNNIIVFSGAFHGRTMLTMAMTSKKAYVIGMGPFPDGVYRAEFPYLYRKPKGMNDEDAIAYYVERLEKIFEECSPADNVAAIVVEPLQGEGGFIPAPIEWVKAVRQICDKYGILLIADEVQTGFCRTGKMFASEYWAEAGAAPDILATAKSIAAGLPLSAITARAEIMDGVTSGVIGGTFCGNAWPVPLH</sequence>
<evidence type="ECO:0000313" key="20">
    <source>
        <dbReference type="Proteomes" id="UP000030905"/>
    </source>
</evidence>
<comment type="catalytic activity">
    <reaction evidence="1">
        <text>(S)-3-amino-2-methylpropanoate + 2-oxoglutarate = 2-methyl-3-oxopropanoate + L-glutamate</text>
        <dbReference type="Rhea" id="RHEA:13993"/>
        <dbReference type="ChEBI" id="CHEBI:16810"/>
        <dbReference type="ChEBI" id="CHEBI:29985"/>
        <dbReference type="ChEBI" id="CHEBI:57700"/>
        <dbReference type="ChEBI" id="CHEBI:58655"/>
        <dbReference type="EC" id="2.6.1.22"/>
    </reaction>
</comment>
<comment type="pathway">
    <text evidence="3">Amino-acid degradation; 4-aminobutanoate degradation.</text>
</comment>
<evidence type="ECO:0000313" key="17">
    <source>
        <dbReference type="EMBL" id="AJA53929.1"/>
    </source>
</evidence>
<dbReference type="EMBL" id="CP009268">
    <property type="protein sequence ID" value="AJA53929.1"/>
    <property type="molecule type" value="Genomic_DNA"/>
</dbReference>
<comment type="catalytic activity">
    <reaction evidence="14">
        <text>4-aminobutanoate + 2-oxoglutarate = succinate semialdehyde + L-glutamate</text>
        <dbReference type="Rhea" id="RHEA:23352"/>
        <dbReference type="ChEBI" id="CHEBI:16810"/>
        <dbReference type="ChEBI" id="CHEBI:29985"/>
        <dbReference type="ChEBI" id="CHEBI:57706"/>
        <dbReference type="ChEBI" id="CHEBI:59888"/>
        <dbReference type="EC" id="2.6.1.19"/>
    </reaction>
</comment>
<dbReference type="EC" id="2.6.1.22" evidence="5"/>
<dbReference type="EC" id="2.6.1.19" evidence="6"/>
<dbReference type="Proteomes" id="UP000030905">
    <property type="component" value="Chromosome"/>
</dbReference>
<keyword evidence="7 17" id="KW-0032">Aminotransferase</keyword>
<dbReference type="InterPro" id="IPR015421">
    <property type="entry name" value="PyrdxlP-dep_Trfase_major"/>
</dbReference>
<dbReference type="SUPFAM" id="SSF53383">
    <property type="entry name" value="PLP-dependent transferases"/>
    <property type="match status" value="1"/>
</dbReference>
<evidence type="ECO:0000256" key="8">
    <source>
        <dbReference type="ARBA" id="ARBA00022679"/>
    </source>
</evidence>
<evidence type="ECO:0000256" key="12">
    <source>
        <dbReference type="ARBA" id="ARBA00030857"/>
    </source>
</evidence>
<dbReference type="InterPro" id="IPR005814">
    <property type="entry name" value="Aminotrans_3"/>
</dbReference>
<dbReference type="KEGG" id="cpat:CLPA_c39030"/>
<dbReference type="GO" id="GO:0047298">
    <property type="term" value="F:(S)-3-amino-2-methylpropionate transaminase activity"/>
    <property type="evidence" value="ECO:0007669"/>
    <property type="project" value="UniProtKB-EC"/>
</dbReference>
<evidence type="ECO:0000256" key="9">
    <source>
        <dbReference type="ARBA" id="ARBA00022898"/>
    </source>
</evidence>
<proteinExistence type="inferred from homology"/>
<evidence type="ECO:0000256" key="1">
    <source>
        <dbReference type="ARBA" id="ARBA00001750"/>
    </source>
</evidence>
<dbReference type="Gene3D" id="3.40.640.10">
    <property type="entry name" value="Type I PLP-dependent aspartate aminotransferase-like (Major domain)"/>
    <property type="match status" value="1"/>
</dbReference>
<dbReference type="GO" id="GO:0030170">
    <property type="term" value="F:pyridoxal phosphate binding"/>
    <property type="evidence" value="ECO:0007669"/>
    <property type="project" value="InterPro"/>
</dbReference>
<keyword evidence="20" id="KW-1185">Reference proteome</keyword>
<evidence type="ECO:0000256" key="3">
    <source>
        <dbReference type="ARBA" id="ARBA00005176"/>
    </source>
</evidence>
<evidence type="ECO:0000256" key="14">
    <source>
        <dbReference type="ARBA" id="ARBA00048021"/>
    </source>
</evidence>
<evidence type="ECO:0000256" key="13">
    <source>
        <dbReference type="ARBA" id="ARBA00031787"/>
    </source>
</evidence>
<dbReference type="eggNOG" id="COG0160">
    <property type="taxonomic scope" value="Bacteria"/>
</dbReference>
<dbReference type="CDD" id="cd00610">
    <property type="entry name" value="OAT_like"/>
    <property type="match status" value="1"/>
</dbReference>
<dbReference type="PIRSF" id="PIRSF000521">
    <property type="entry name" value="Transaminase_4ab_Lys_Orn"/>
    <property type="match status" value="1"/>
</dbReference>
<dbReference type="Pfam" id="PF00202">
    <property type="entry name" value="Aminotran_3"/>
    <property type="match status" value="1"/>
</dbReference>
<evidence type="ECO:0000256" key="4">
    <source>
        <dbReference type="ARBA" id="ARBA00008954"/>
    </source>
</evidence>
<dbReference type="Proteomes" id="UP000028042">
    <property type="component" value="Unassembled WGS sequence"/>
</dbReference>
<dbReference type="PROSITE" id="PS00600">
    <property type="entry name" value="AA_TRANSFER_CLASS_3"/>
    <property type="match status" value="1"/>
</dbReference>
<reference evidence="18 19" key="3">
    <citation type="journal article" name="Genome Announc.">
        <title>Improved Draft Genome Sequence of Clostridium pasteurianum Strain ATCC 6013 (DSM 525) Using a Hybrid Next-Generation Sequencing Approach.</title>
        <authorList>
            <person name="Pyne M.E."/>
            <person name="Utturkar S."/>
            <person name="Brown S.D."/>
            <person name="Moo-Young M."/>
            <person name="Chung D.A."/>
            <person name="Chou C.P."/>
        </authorList>
    </citation>
    <scope>NUCLEOTIDE SEQUENCE [LARGE SCALE GENOMIC DNA]</scope>
    <source>
        <strain evidence="18 19">ATCC 6013</strain>
    </source>
</reference>